<sequence length="474" mass="53245">MNEADTPNNGDFVQPLDSNSLQPEHVSCPFYSVSKSENTVTAKVPLLAPAENQERKSQIISEENAPQQDWVAEPEGEKQELVDAEFKKLLELNEELRSANNELYDKVEELKGALTESEMALQWQKKRSSVTESMLNQQAQELSAGQEQINSLFQQLETAVQTVQRQESLISNYKTQLEISQQRLAQLERECAFMKSSYNDQSHQLLQSESTCRELRTRLMRQQRQTLQFKSALEKCLETPVPSYDCLENEDTSTSQTRPSRHKSVLFSQAQPIRPWSVESEPLTNGVDNALKQTPASPINQSDNSTPNPSSTGDLDTEETLTQTQSVDTPEPEIQTVSSLELTGLEEQLDGVIQMFFVANPPVSTSVEPPVEKDANNIQVGEAIWETPVIPLKDEPKTTETLTTNDSSEETEDYWIKVGQSSSSLELQETPDSAEAFTDYATNDPSPLLYPQRPPKKRKSLASVELPNFQQKSQ</sequence>
<dbReference type="EMBL" id="CP030118">
    <property type="protein sequence ID" value="QDL12523.1"/>
    <property type="molecule type" value="Genomic_DNA"/>
</dbReference>
<feature type="compositionally biased region" description="Polar residues" evidence="2">
    <location>
        <begin position="58"/>
        <end position="67"/>
    </location>
</feature>
<protein>
    <submittedName>
        <fullName evidence="3">Uncharacterized protein</fullName>
    </submittedName>
</protein>
<evidence type="ECO:0000313" key="4">
    <source>
        <dbReference type="Proteomes" id="UP000503129"/>
    </source>
</evidence>
<reference evidence="3 4" key="1">
    <citation type="submission" date="2018-06" db="EMBL/GenBank/DDBJ databases">
        <title>Comparative genomics of Brasilonema spp. strains.</title>
        <authorList>
            <person name="Alvarenga D.O."/>
            <person name="Fiore M.F."/>
            <person name="Varani A.M."/>
        </authorList>
    </citation>
    <scope>NUCLEOTIDE SEQUENCE [LARGE SCALE GENOMIC DNA]</scope>
    <source>
        <strain evidence="3 4">CENA114</strain>
    </source>
</reference>
<evidence type="ECO:0000313" key="3">
    <source>
        <dbReference type="EMBL" id="QDL12523.1"/>
    </source>
</evidence>
<feature type="region of interest" description="Disordered" evidence="2">
    <location>
        <begin position="1"/>
        <end position="26"/>
    </location>
</feature>
<feature type="coiled-coil region" evidence="1">
    <location>
        <begin position="163"/>
        <end position="204"/>
    </location>
</feature>
<gene>
    <name evidence="3" type="ORF">DP114_31270</name>
</gene>
<feature type="compositionally biased region" description="Polar residues" evidence="2">
    <location>
        <begin position="282"/>
        <end position="328"/>
    </location>
</feature>
<feature type="coiled-coil region" evidence="1">
    <location>
        <begin position="82"/>
        <end position="113"/>
    </location>
</feature>
<proteinExistence type="predicted"/>
<dbReference type="KEGG" id="bsen:DP114_31270"/>
<accession>A0A856MM58</accession>
<keyword evidence="4" id="KW-1185">Reference proteome</keyword>
<name>A0A856MM58_9CYAN</name>
<evidence type="ECO:0000256" key="1">
    <source>
        <dbReference type="SAM" id="Coils"/>
    </source>
</evidence>
<feature type="compositionally biased region" description="Polar residues" evidence="2">
    <location>
        <begin position="1"/>
        <end position="22"/>
    </location>
</feature>
<feature type="region of interest" description="Disordered" evidence="2">
    <location>
        <begin position="45"/>
        <end position="73"/>
    </location>
</feature>
<organism evidence="3 4">
    <name type="scientific">Brasilonema sennae CENA114</name>
    <dbReference type="NCBI Taxonomy" id="415709"/>
    <lineage>
        <taxon>Bacteria</taxon>
        <taxon>Bacillati</taxon>
        <taxon>Cyanobacteriota</taxon>
        <taxon>Cyanophyceae</taxon>
        <taxon>Nostocales</taxon>
        <taxon>Scytonemataceae</taxon>
        <taxon>Brasilonema</taxon>
        <taxon>Bromeliae group (in: Brasilonema)</taxon>
    </lineage>
</organism>
<dbReference type="Proteomes" id="UP000503129">
    <property type="component" value="Chromosome"/>
</dbReference>
<feature type="region of interest" description="Disordered" evidence="2">
    <location>
        <begin position="243"/>
        <end position="334"/>
    </location>
</feature>
<dbReference type="AlphaFoldDB" id="A0A856MM58"/>
<feature type="compositionally biased region" description="Polar residues" evidence="2">
    <location>
        <begin position="421"/>
        <end position="431"/>
    </location>
</feature>
<feature type="region of interest" description="Disordered" evidence="2">
    <location>
        <begin position="421"/>
        <end position="474"/>
    </location>
</feature>
<evidence type="ECO:0000256" key="2">
    <source>
        <dbReference type="SAM" id="MobiDB-lite"/>
    </source>
</evidence>
<keyword evidence="1" id="KW-0175">Coiled coil</keyword>